<dbReference type="GO" id="GO:0006515">
    <property type="term" value="P:protein quality control for misfolded or incompletely synthesized proteins"/>
    <property type="evidence" value="ECO:0007669"/>
    <property type="project" value="UniProtKB-UniRule"/>
</dbReference>
<comment type="similarity">
    <text evidence="5 7 9">Belongs to the PTH family.</text>
</comment>
<keyword evidence="2 7" id="KW-0820">tRNA-binding</keyword>
<evidence type="ECO:0000256" key="2">
    <source>
        <dbReference type="ARBA" id="ARBA00022555"/>
    </source>
</evidence>
<evidence type="ECO:0000256" key="8">
    <source>
        <dbReference type="RuleBase" id="RU000673"/>
    </source>
</evidence>
<accession>A0A6S6RZX0</accession>
<dbReference type="Pfam" id="PF01195">
    <property type="entry name" value="Pept_tRNA_hydro"/>
    <property type="match status" value="1"/>
</dbReference>
<name>A0A6S6RZX0_9BACT</name>
<evidence type="ECO:0000256" key="6">
    <source>
        <dbReference type="ARBA" id="ARBA00050038"/>
    </source>
</evidence>
<comment type="subunit">
    <text evidence="7">Monomer.</text>
</comment>
<evidence type="ECO:0000256" key="9">
    <source>
        <dbReference type="RuleBase" id="RU004320"/>
    </source>
</evidence>
<dbReference type="SUPFAM" id="SSF53178">
    <property type="entry name" value="Peptidyl-tRNA hydrolase-like"/>
    <property type="match status" value="1"/>
</dbReference>
<evidence type="ECO:0000256" key="3">
    <source>
        <dbReference type="ARBA" id="ARBA00022801"/>
    </source>
</evidence>
<sequence length="189" mass="21325">MSCLFVGLGNPGSKYQNNRHNIGFLIIDYILENLPAYNNISKSKFFGDLYKFGDLYFLKPTTYMNDSGKSVASVVNYYNIDKVVVYQDDLDLDFGAIRFKLGGGTGGHNGLKSIDNHIGNKYTRVRIGISKPINEQVANYVLNDFPKSQIQCLEKIKKHSFSLLSTLIKDDINIISSKHTRKNICDEVI</sequence>
<dbReference type="InterPro" id="IPR001328">
    <property type="entry name" value="Pept_tRNA_hydro"/>
</dbReference>
<dbReference type="PROSITE" id="PS01195">
    <property type="entry name" value="PEPT_TRNA_HYDROL_1"/>
    <property type="match status" value="1"/>
</dbReference>
<keyword evidence="3 7" id="KW-0378">Hydrolase</keyword>
<dbReference type="InterPro" id="IPR036416">
    <property type="entry name" value="Pept_tRNA_hydro_sf"/>
</dbReference>
<comment type="catalytic activity">
    <reaction evidence="7 8">
        <text>an N-acyl-L-alpha-aminoacyl-tRNA + H2O = an N-acyl-L-amino acid + a tRNA + H(+)</text>
        <dbReference type="Rhea" id="RHEA:54448"/>
        <dbReference type="Rhea" id="RHEA-COMP:10123"/>
        <dbReference type="Rhea" id="RHEA-COMP:13883"/>
        <dbReference type="ChEBI" id="CHEBI:15377"/>
        <dbReference type="ChEBI" id="CHEBI:15378"/>
        <dbReference type="ChEBI" id="CHEBI:59874"/>
        <dbReference type="ChEBI" id="CHEBI:78442"/>
        <dbReference type="ChEBI" id="CHEBI:138191"/>
        <dbReference type="EC" id="3.1.1.29"/>
    </reaction>
</comment>
<reference evidence="10" key="1">
    <citation type="submission" date="2020-01" db="EMBL/GenBank/DDBJ databases">
        <authorList>
            <person name="Meier V. D."/>
            <person name="Meier V D."/>
        </authorList>
    </citation>
    <scope>NUCLEOTIDE SEQUENCE</scope>
    <source>
        <strain evidence="10">HLG_WM_MAG_12</strain>
    </source>
</reference>
<dbReference type="EMBL" id="CACVAW010000004">
    <property type="protein sequence ID" value="CAA6800993.1"/>
    <property type="molecule type" value="Genomic_DNA"/>
</dbReference>
<keyword evidence="4 7" id="KW-0694">RNA-binding</keyword>
<comment type="subcellular location">
    <subcellularLocation>
        <location evidence="7">Cytoplasm</location>
    </subcellularLocation>
</comment>
<dbReference type="InterPro" id="IPR018171">
    <property type="entry name" value="Pept_tRNA_hydro_CS"/>
</dbReference>
<feature type="binding site" evidence="7">
    <location>
        <position position="63"/>
    </location>
    <ligand>
        <name>tRNA</name>
        <dbReference type="ChEBI" id="CHEBI:17843"/>
    </ligand>
</feature>
<dbReference type="GO" id="GO:0072344">
    <property type="term" value="P:rescue of stalled ribosome"/>
    <property type="evidence" value="ECO:0007669"/>
    <property type="project" value="UniProtKB-UniRule"/>
</dbReference>
<dbReference type="GO" id="GO:0005737">
    <property type="term" value="C:cytoplasm"/>
    <property type="evidence" value="ECO:0007669"/>
    <property type="project" value="UniProtKB-SubCell"/>
</dbReference>
<feature type="site" description="Stabilizes the basic form of H active site to accept a proton" evidence="7">
    <location>
        <position position="88"/>
    </location>
</feature>
<gene>
    <name evidence="7" type="primary">pth</name>
    <name evidence="10" type="ORF">HELGO_WM11016</name>
</gene>
<organism evidence="10">
    <name type="scientific">uncultured Campylobacterales bacterium</name>
    <dbReference type="NCBI Taxonomy" id="352960"/>
    <lineage>
        <taxon>Bacteria</taxon>
        <taxon>Pseudomonadati</taxon>
        <taxon>Campylobacterota</taxon>
        <taxon>Epsilonproteobacteria</taxon>
        <taxon>Campylobacterales</taxon>
        <taxon>environmental samples</taxon>
    </lineage>
</organism>
<feature type="binding site" evidence="7">
    <location>
        <position position="65"/>
    </location>
    <ligand>
        <name>tRNA</name>
        <dbReference type="ChEBI" id="CHEBI:17843"/>
    </ligand>
</feature>
<dbReference type="GO" id="GO:0000049">
    <property type="term" value="F:tRNA binding"/>
    <property type="evidence" value="ECO:0007669"/>
    <property type="project" value="UniProtKB-UniRule"/>
</dbReference>
<evidence type="ECO:0000256" key="1">
    <source>
        <dbReference type="ARBA" id="ARBA00013260"/>
    </source>
</evidence>
<evidence type="ECO:0000256" key="4">
    <source>
        <dbReference type="ARBA" id="ARBA00022884"/>
    </source>
</evidence>
<dbReference type="FunFam" id="3.40.50.1470:FF:000001">
    <property type="entry name" value="Peptidyl-tRNA hydrolase"/>
    <property type="match status" value="1"/>
</dbReference>
<protein>
    <recommendedName>
        <fullName evidence="6 7">Peptidyl-tRNA hydrolase</fullName>
        <shortName evidence="7">Pth</shortName>
        <ecNumber evidence="1 7">3.1.1.29</ecNumber>
    </recommendedName>
</protein>
<comment type="function">
    <text evidence="7">Hydrolyzes ribosome-free peptidyl-tRNAs (with 1 or more amino acids incorporated), which drop off the ribosome during protein synthesis, or as a result of ribosome stalling.</text>
</comment>
<dbReference type="HAMAP" id="MF_00083">
    <property type="entry name" value="Pept_tRNA_hydro_bact"/>
    <property type="match status" value="1"/>
</dbReference>
<evidence type="ECO:0000256" key="7">
    <source>
        <dbReference type="HAMAP-Rule" id="MF_00083"/>
    </source>
</evidence>
<comment type="function">
    <text evidence="7">Catalyzes the release of premature peptidyl moieties from peptidyl-tRNA molecules trapped in stalled 50S ribosomal subunits, and thus maintains levels of free tRNAs and 50S ribosomes.</text>
</comment>
<feature type="binding site" evidence="7">
    <location>
        <position position="109"/>
    </location>
    <ligand>
        <name>tRNA</name>
        <dbReference type="ChEBI" id="CHEBI:17843"/>
    </ligand>
</feature>
<keyword evidence="7" id="KW-0963">Cytoplasm</keyword>
<evidence type="ECO:0000313" key="10">
    <source>
        <dbReference type="EMBL" id="CAA6800993.1"/>
    </source>
</evidence>
<feature type="active site" description="Proton acceptor" evidence="7">
    <location>
        <position position="20"/>
    </location>
</feature>
<dbReference type="NCBIfam" id="TIGR00447">
    <property type="entry name" value="pth"/>
    <property type="match status" value="1"/>
</dbReference>
<dbReference type="CDD" id="cd00462">
    <property type="entry name" value="PTH"/>
    <property type="match status" value="1"/>
</dbReference>
<dbReference type="GO" id="GO:0004045">
    <property type="term" value="F:peptidyl-tRNA hydrolase activity"/>
    <property type="evidence" value="ECO:0007669"/>
    <property type="project" value="UniProtKB-UniRule"/>
</dbReference>
<dbReference type="Gene3D" id="3.40.50.1470">
    <property type="entry name" value="Peptidyl-tRNA hydrolase"/>
    <property type="match status" value="1"/>
</dbReference>
<dbReference type="EC" id="3.1.1.29" evidence="1 7"/>
<feature type="binding site" evidence="7">
    <location>
        <position position="15"/>
    </location>
    <ligand>
        <name>tRNA</name>
        <dbReference type="ChEBI" id="CHEBI:17843"/>
    </ligand>
</feature>
<evidence type="ECO:0000256" key="5">
    <source>
        <dbReference type="ARBA" id="ARBA00038063"/>
    </source>
</evidence>
<dbReference type="PANTHER" id="PTHR17224">
    <property type="entry name" value="PEPTIDYL-TRNA HYDROLASE"/>
    <property type="match status" value="1"/>
</dbReference>
<dbReference type="AlphaFoldDB" id="A0A6S6RZX0"/>
<dbReference type="PANTHER" id="PTHR17224:SF1">
    <property type="entry name" value="PEPTIDYL-TRNA HYDROLASE"/>
    <property type="match status" value="1"/>
</dbReference>
<feature type="site" description="Discriminates between blocked and unblocked aminoacyl-tRNA" evidence="7">
    <location>
        <position position="10"/>
    </location>
</feature>
<dbReference type="PROSITE" id="PS01196">
    <property type="entry name" value="PEPT_TRNA_HYDROL_2"/>
    <property type="match status" value="1"/>
</dbReference>
<proteinExistence type="inferred from homology"/>